<keyword evidence="8" id="KW-0968">Cytoplasmic vesicle</keyword>
<dbReference type="PANTHER" id="PTHR11200:SF300">
    <property type="entry name" value="TYPE II INOSITOL 1,4,5-TRISPHOSPHATE 5-PHOSPHATASE"/>
    <property type="match status" value="1"/>
</dbReference>
<evidence type="ECO:0000256" key="1">
    <source>
        <dbReference type="ARBA" id="ARBA00004146"/>
    </source>
</evidence>
<evidence type="ECO:0000256" key="2">
    <source>
        <dbReference type="ARBA" id="ARBA00004580"/>
    </source>
</evidence>
<dbReference type="FunFam" id="1.10.555.10:FF:000012">
    <property type="entry name" value="Putative inositol polyphosphate 5-phosphatase OCRL-1"/>
    <property type="match status" value="1"/>
</dbReference>
<evidence type="ECO:0000313" key="11">
    <source>
        <dbReference type="Proteomes" id="UP000694867"/>
    </source>
</evidence>
<dbReference type="Gene3D" id="2.30.29.110">
    <property type="match status" value="1"/>
</dbReference>
<dbReference type="SUPFAM" id="SSF56219">
    <property type="entry name" value="DNase I-like"/>
    <property type="match status" value="1"/>
</dbReference>
<dbReference type="GO" id="GO:0030670">
    <property type="term" value="C:phagocytic vesicle membrane"/>
    <property type="evidence" value="ECO:0007669"/>
    <property type="project" value="UniProtKB-SubCell"/>
</dbReference>
<evidence type="ECO:0000256" key="5">
    <source>
        <dbReference type="ARBA" id="ARBA00022801"/>
    </source>
</evidence>
<evidence type="ECO:0000256" key="8">
    <source>
        <dbReference type="ARBA" id="ARBA00023329"/>
    </source>
</evidence>
<dbReference type="InterPro" id="IPR000300">
    <property type="entry name" value="IPPc"/>
</dbReference>
<keyword evidence="7" id="KW-0472">Membrane</keyword>
<dbReference type="SUPFAM" id="SSF48350">
    <property type="entry name" value="GTPase activation domain, GAP"/>
    <property type="match status" value="1"/>
</dbReference>
<feature type="compositionally biased region" description="Low complexity" evidence="9">
    <location>
        <begin position="1"/>
        <end position="12"/>
    </location>
</feature>
<evidence type="ECO:0000256" key="4">
    <source>
        <dbReference type="ARBA" id="ARBA00022753"/>
    </source>
</evidence>
<dbReference type="GO" id="GO:0004439">
    <property type="term" value="F:phosphatidylinositol-4,5-bisphosphate 5-phosphatase activity"/>
    <property type="evidence" value="ECO:0007669"/>
    <property type="project" value="TreeGrafter"/>
</dbReference>
<accession>A0AAJ7P908</accession>
<dbReference type="InterPro" id="IPR046985">
    <property type="entry name" value="IP5"/>
</dbReference>
<dbReference type="SMART" id="SM00128">
    <property type="entry name" value="IPPc"/>
    <property type="match status" value="1"/>
</dbReference>
<dbReference type="InterPro" id="IPR000198">
    <property type="entry name" value="RhoGAP_dom"/>
</dbReference>
<name>A0AAJ7P908_9ACAR</name>
<dbReference type="Pfam" id="PF21310">
    <property type="entry name" value="OCRL-like_ASH"/>
    <property type="match status" value="1"/>
</dbReference>
<dbReference type="InterPro" id="IPR048869">
    <property type="entry name" value="OCRL-1_2_ASH"/>
</dbReference>
<dbReference type="InterPro" id="IPR036691">
    <property type="entry name" value="Endo/exonu/phosph_ase_sf"/>
</dbReference>
<keyword evidence="11" id="KW-1185">Reference proteome</keyword>
<dbReference type="Gene3D" id="2.60.40.10">
    <property type="entry name" value="Immunoglobulins"/>
    <property type="match status" value="1"/>
</dbReference>
<dbReference type="InterPro" id="IPR037793">
    <property type="entry name" value="OCRL1/INPP5B_INPP5c"/>
</dbReference>
<evidence type="ECO:0000256" key="9">
    <source>
        <dbReference type="SAM" id="MobiDB-lite"/>
    </source>
</evidence>
<dbReference type="InterPro" id="IPR008936">
    <property type="entry name" value="Rho_GTPase_activation_prot"/>
</dbReference>
<dbReference type="InterPro" id="IPR047078">
    <property type="entry name" value="RhoGAP_OCRL1"/>
</dbReference>
<dbReference type="RefSeq" id="XP_018493699.2">
    <property type="nucleotide sequence ID" value="XM_018638183.2"/>
</dbReference>
<sequence>MESASSSSSLDSEGNQHRHDCGRVWNGMSMDARYIPALRRLVPPDHRAVGCVRCMISRGRKRTPQVCVLVEHMQEHCVLICAEEGALPNATLKSDSRFPINVDFRIDIEPVSTVGGSRVITANLSYKRKKLIFEADYDDTADRFVKEISKAFENSKYRNTPASDYLWVEVYKNNSKFFLDVNPEDEDDLGEENKASRECMVKCLMQEREDEFTVLNEFRIFTGTWNVNGMAPPESLSEWLASSAPNEPPDVYAIGFQELDLSKEAFVFADSPREKEWLLKVKESLHPKGRYKEIKTVRLIGMMLSVFVEEKHAPFVANVDCNSLGTGILGMMGNKGGVGVRLDLHSTSICFVNCHLAAHAEERERRNQDFNDIRNKLSFNQMRPAKSVSEHDQIYWMGDMNYRLQDTTKQHVEQACANNDFSSLWERDQLRDQQAKRIIFIGFEEGPLNFKPTYKYDVGTNQWDTSEKARVPAYCDRVLWRGNNIRQLCYKSHDNFVISDHKPVLAEFSSGIRVVDAVKRKEIYQELMKQLDKEENDFMPQVTVDEHYLNFGRVHFYERVQRSFKITNTGPVIVRFLFKEQPKGRRYAKDWLKADPHNGTLKKGESCDITLEILVDPASASKLNMGEEKMSEVLVLHLVDGKDIFISVDMEYQHSCFGCSLEALVRHMTPIGLLPQETLIALETDPVKNAELGVPFETPTELWIIMDALQRKGLSGGNIFGKSGSQVEIQTVREALDTKRPDGQLDVSVHAVAECLLLFLSALREPVIPYCFFKKCLDSSVTYTQAKSVIQELPKVHRDTFRYLVLFLQELLQKSKRLEVNILATIFSAVMIRPPQDGQMTPSKERMRSVFLYHFLVNHCEV</sequence>
<dbReference type="GeneID" id="100909203"/>
<dbReference type="CDD" id="cd09093">
    <property type="entry name" value="INPP5c_INPP5B"/>
    <property type="match status" value="1"/>
</dbReference>
<reference evidence="12" key="1">
    <citation type="submission" date="2025-08" db="UniProtKB">
        <authorList>
            <consortium name="RefSeq"/>
        </authorList>
    </citation>
    <scope>IDENTIFICATION</scope>
</reference>
<gene>
    <name evidence="12" type="primary">LOC100909203</name>
</gene>
<dbReference type="Gene3D" id="3.60.10.10">
    <property type="entry name" value="Endonuclease/exonuclease/phosphatase"/>
    <property type="match status" value="1"/>
</dbReference>
<dbReference type="CTD" id="4952"/>
<evidence type="ECO:0000313" key="12">
    <source>
        <dbReference type="RefSeq" id="XP_018493699.2"/>
    </source>
</evidence>
<dbReference type="Pfam" id="PF22669">
    <property type="entry name" value="Exo_endo_phos2"/>
    <property type="match status" value="1"/>
</dbReference>
<dbReference type="Pfam" id="PF00620">
    <property type="entry name" value="RhoGAP"/>
    <property type="match status" value="1"/>
</dbReference>
<dbReference type="InterPro" id="IPR013783">
    <property type="entry name" value="Ig-like_fold"/>
</dbReference>
<keyword evidence="6" id="KW-0443">Lipid metabolism</keyword>
<dbReference type="GO" id="GO:0031901">
    <property type="term" value="C:early endosome membrane"/>
    <property type="evidence" value="ECO:0007669"/>
    <property type="project" value="UniProtKB-SubCell"/>
</dbReference>
<dbReference type="FunFam" id="3.60.10.10:FF:000004">
    <property type="entry name" value="Type II inositol 1,4,5-trisphosphate 5-phosphatase"/>
    <property type="match status" value="1"/>
</dbReference>
<dbReference type="CDD" id="cd04380">
    <property type="entry name" value="RhoGAP_OCRL1"/>
    <property type="match status" value="1"/>
</dbReference>
<dbReference type="GO" id="GO:0046856">
    <property type="term" value="P:phosphatidylinositol dephosphorylation"/>
    <property type="evidence" value="ECO:0007669"/>
    <property type="project" value="InterPro"/>
</dbReference>
<evidence type="ECO:0000256" key="7">
    <source>
        <dbReference type="ARBA" id="ARBA00023136"/>
    </source>
</evidence>
<proteinExistence type="inferred from homology"/>
<evidence type="ECO:0000259" key="10">
    <source>
        <dbReference type="PROSITE" id="PS50238"/>
    </source>
</evidence>
<protein>
    <submittedName>
        <fullName evidence="12">Type II inositol 1,4,5-trisphosphate 5-phosphatase</fullName>
    </submittedName>
</protein>
<dbReference type="KEGG" id="goe:100909203"/>
<dbReference type="InterPro" id="IPR031896">
    <property type="entry name" value="INPP5B_PH_dom"/>
</dbReference>
<dbReference type="SMART" id="SM00324">
    <property type="entry name" value="RhoGAP"/>
    <property type="match status" value="1"/>
</dbReference>
<keyword evidence="4" id="KW-0967">Endosome</keyword>
<dbReference type="PROSITE" id="PS50238">
    <property type="entry name" value="RHOGAP"/>
    <property type="match status" value="1"/>
</dbReference>
<dbReference type="GO" id="GO:0052745">
    <property type="term" value="F:inositol phosphate phosphatase activity"/>
    <property type="evidence" value="ECO:0007669"/>
    <property type="project" value="InterPro"/>
</dbReference>
<comment type="subcellular location">
    <subcellularLocation>
        <location evidence="2">Cytoplasmic vesicle</location>
        <location evidence="2">Phagosome membrane</location>
    </subcellularLocation>
    <subcellularLocation>
        <location evidence="1">Early endosome membrane</location>
    </subcellularLocation>
</comment>
<dbReference type="PANTHER" id="PTHR11200">
    <property type="entry name" value="INOSITOL 5-PHOSPHATASE"/>
    <property type="match status" value="1"/>
</dbReference>
<dbReference type="Pfam" id="PF16776">
    <property type="entry name" value="INPP5B_PH"/>
    <property type="match status" value="1"/>
</dbReference>
<dbReference type="AlphaFoldDB" id="A0AAJ7P908"/>
<evidence type="ECO:0000256" key="3">
    <source>
        <dbReference type="ARBA" id="ARBA00005910"/>
    </source>
</evidence>
<evidence type="ECO:0000256" key="6">
    <source>
        <dbReference type="ARBA" id="ARBA00023098"/>
    </source>
</evidence>
<feature type="region of interest" description="Disordered" evidence="9">
    <location>
        <begin position="1"/>
        <end position="22"/>
    </location>
</feature>
<dbReference type="GO" id="GO:0007165">
    <property type="term" value="P:signal transduction"/>
    <property type="evidence" value="ECO:0007669"/>
    <property type="project" value="InterPro"/>
</dbReference>
<dbReference type="Gene3D" id="1.10.555.10">
    <property type="entry name" value="Rho GTPase activation protein"/>
    <property type="match status" value="1"/>
</dbReference>
<comment type="similarity">
    <text evidence="3">Belongs to the inositol 1,4,5-trisphosphate 5-phosphatase type II family.</text>
</comment>
<dbReference type="Proteomes" id="UP000694867">
    <property type="component" value="Unplaced"/>
</dbReference>
<feature type="domain" description="Rho-GAP" evidence="10">
    <location>
        <begin position="690"/>
        <end position="862"/>
    </location>
</feature>
<organism evidence="11 12">
    <name type="scientific">Galendromus occidentalis</name>
    <name type="common">western predatory mite</name>
    <dbReference type="NCBI Taxonomy" id="34638"/>
    <lineage>
        <taxon>Eukaryota</taxon>
        <taxon>Metazoa</taxon>
        <taxon>Ecdysozoa</taxon>
        <taxon>Arthropoda</taxon>
        <taxon>Chelicerata</taxon>
        <taxon>Arachnida</taxon>
        <taxon>Acari</taxon>
        <taxon>Parasitiformes</taxon>
        <taxon>Mesostigmata</taxon>
        <taxon>Gamasina</taxon>
        <taxon>Phytoseioidea</taxon>
        <taxon>Phytoseiidae</taxon>
        <taxon>Typhlodrominae</taxon>
        <taxon>Galendromus</taxon>
    </lineage>
</organism>
<keyword evidence="5" id="KW-0378">Hydrolase</keyword>